<evidence type="ECO:0000313" key="5">
    <source>
        <dbReference type="EMBL" id="CAB4819697.1"/>
    </source>
</evidence>
<name>A0A6J6AAH1_9ZZZZ</name>
<proteinExistence type="predicted"/>
<dbReference type="PROSITE" id="PS50043">
    <property type="entry name" value="HTH_LUXR_2"/>
    <property type="match status" value="1"/>
</dbReference>
<dbReference type="PRINTS" id="PR00038">
    <property type="entry name" value="HTHLUXR"/>
</dbReference>
<feature type="region of interest" description="Disordered" evidence="1">
    <location>
        <begin position="1"/>
        <end position="20"/>
    </location>
</feature>
<dbReference type="Pfam" id="PF00196">
    <property type="entry name" value="GerE"/>
    <property type="match status" value="1"/>
</dbReference>
<dbReference type="PROSITE" id="PS00622">
    <property type="entry name" value="HTH_LUXR_1"/>
    <property type="match status" value="1"/>
</dbReference>
<evidence type="ECO:0000259" key="2">
    <source>
        <dbReference type="PROSITE" id="PS50043"/>
    </source>
</evidence>
<accession>A0A6J6AAH1</accession>
<dbReference type="InterPro" id="IPR036388">
    <property type="entry name" value="WH-like_DNA-bd_sf"/>
</dbReference>
<dbReference type="EMBL" id="CAEZYF010000027">
    <property type="protein sequence ID" value="CAB4742163.1"/>
    <property type="molecule type" value="Genomic_DNA"/>
</dbReference>
<dbReference type="InterPro" id="IPR016032">
    <property type="entry name" value="Sig_transdc_resp-reg_C-effctor"/>
</dbReference>
<sequence>MSHPVRPSESAAADDAPMPTTVCHSVPSRCPLAVRLQREWLALSQRRAVVRRAQNWGLGLSFSSLDDLLAATGHRAVGATAPVEELPAEVVLAALVRAARTDDLAARVLLQRLLPGLVAAARRWERRHGTATDAFDEVVAAAWVVVREYPYERRPHHLVANLLRDAEYHAFIRPRRRLVVHVPVATDRLDRPVDHERLDPLRELADVVACTPLLTAHEHELLVLLLSGRTTLDIAAELHVSERTVRAHRESMVGRMREAIAA</sequence>
<feature type="domain" description="HTH luxR-type" evidence="2">
    <location>
        <begin position="207"/>
        <end position="262"/>
    </location>
</feature>
<evidence type="ECO:0000313" key="6">
    <source>
        <dbReference type="EMBL" id="CAB4849603.1"/>
    </source>
</evidence>
<protein>
    <submittedName>
        <fullName evidence="3">Unannotated protein</fullName>
    </submittedName>
</protein>
<dbReference type="InterPro" id="IPR000792">
    <property type="entry name" value="Tscrpt_reg_LuxR_C"/>
</dbReference>
<dbReference type="EMBL" id="CAESGF010000023">
    <property type="protein sequence ID" value="CAB4365072.1"/>
    <property type="molecule type" value="Genomic_DNA"/>
</dbReference>
<reference evidence="3" key="1">
    <citation type="submission" date="2020-05" db="EMBL/GenBank/DDBJ databases">
        <authorList>
            <person name="Chiriac C."/>
            <person name="Salcher M."/>
            <person name="Ghai R."/>
            <person name="Kavagutti S V."/>
        </authorList>
    </citation>
    <scope>NUCLEOTIDE SEQUENCE</scope>
</reference>
<dbReference type="EMBL" id="CAFBOL010000012">
    <property type="protein sequence ID" value="CAB4979996.1"/>
    <property type="molecule type" value="Genomic_DNA"/>
</dbReference>
<dbReference type="GO" id="GO:0006355">
    <property type="term" value="P:regulation of DNA-templated transcription"/>
    <property type="evidence" value="ECO:0007669"/>
    <property type="project" value="InterPro"/>
</dbReference>
<gene>
    <name evidence="4" type="ORF">UFOPK2656_02974</name>
    <name evidence="5" type="ORF">UFOPK3099_01315</name>
    <name evidence="6" type="ORF">UFOPK3267_00956</name>
    <name evidence="7" type="ORF">UFOPK3931_00742</name>
    <name evidence="3" type="ORF">UFOPK4189_02828</name>
</gene>
<evidence type="ECO:0000313" key="3">
    <source>
        <dbReference type="EMBL" id="CAB4365072.1"/>
    </source>
</evidence>
<evidence type="ECO:0000313" key="7">
    <source>
        <dbReference type="EMBL" id="CAB4979996.1"/>
    </source>
</evidence>
<dbReference type="GO" id="GO:0003677">
    <property type="term" value="F:DNA binding"/>
    <property type="evidence" value="ECO:0007669"/>
    <property type="project" value="InterPro"/>
</dbReference>
<dbReference type="EMBL" id="CAFBIY010000040">
    <property type="protein sequence ID" value="CAB4849603.1"/>
    <property type="molecule type" value="Genomic_DNA"/>
</dbReference>
<organism evidence="3">
    <name type="scientific">freshwater metagenome</name>
    <dbReference type="NCBI Taxonomy" id="449393"/>
    <lineage>
        <taxon>unclassified sequences</taxon>
        <taxon>metagenomes</taxon>
        <taxon>ecological metagenomes</taxon>
    </lineage>
</organism>
<dbReference type="SUPFAM" id="SSF46894">
    <property type="entry name" value="C-terminal effector domain of the bipartite response regulators"/>
    <property type="match status" value="1"/>
</dbReference>
<dbReference type="EMBL" id="CAFAAV010000089">
    <property type="protein sequence ID" value="CAB4819697.1"/>
    <property type="molecule type" value="Genomic_DNA"/>
</dbReference>
<dbReference type="Gene3D" id="1.10.10.10">
    <property type="entry name" value="Winged helix-like DNA-binding domain superfamily/Winged helix DNA-binding domain"/>
    <property type="match status" value="1"/>
</dbReference>
<dbReference type="AlphaFoldDB" id="A0A6J6AAH1"/>
<dbReference type="SMART" id="SM00421">
    <property type="entry name" value="HTH_LUXR"/>
    <property type="match status" value="1"/>
</dbReference>
<evidence type="ECO:0000256" key="1">
    <source>
        <dbReference type="SAM" id="MobiDB-lite"/>
    </source>
</evidence>
<evidence type="ECO:0000313" key="4">
    <source>
        <dbReference type="EMBL" id="CAB4742163.1"/>
    </source>
</evidence>